<feature type="region of interest" description="Disordered" evidence="1">
    <location>
        <begin position="1"/>
        <end position="40"/>
    </location>
</feature>
<evidence type="ECO:0000259" key="2">
    <source>
        <dbReference type="Pfam" id="PF12937"/>
    </source>
</evidence>
<dbReference type="Gramene" id="AET2Gv20225100.4">
    <property type="protein sequence ID" value="AET2Gv20225100.4"/>
    <property type="gene ID" value="AET2Gv20225100"/>
</dbReference>
<dbReference type="Pfam" id="PF12937">
    <property type="entry name" value="F-box-like"/>
    <property type="match status" value="1"/>
</dbReference>
<dbReference type="InterPro" id="IPR036047">
    <property type="entry name" value="F-box-like_dom_sf"/>
</dbReference>
<evidence type="ECO:0000256" key="1">
    <source>
        <dbReference type="SAM" id="MobiDB-lite"/>
    </source>
</evidence>
<dbReference type="Gene3D" id="1.20.1280.50">
    <property type="match status" value="1"/>
</dbReference>
<keyword evidence="4" id="KW-1185">Reference proteome</keyword>
<reference evidence="3" key="4">
    <citation type="submission" date="2019-03" db="UniProtKB">
        <authorList>
            <consortium name="EnsemblPlants"/>
        </authorList>
    </citation>
    <scope>IDENTIFICATION</scope>
</reference>
<dbReference type="EnsemblPlants" id="AET2Gv20225100.2">
    <property type="protein sequence ID" value="AET2Gv20225100.2"/>
    <property type="gene ID" value="AET2Gv20225100"/>
</dbReference>
<protein>
    <recommendedName>
        <fullName evidence="2">F-box domain-containing protein</fullName>
    </recommendedName>
</protein>
<dbReference type="STRING" id="200361.A0A453AQL4"/>
<reference evidence="3" key="3">
    <citation type="journal article" date="2017" name="Nature">
        <title>Genome sequence of the progenitor of the wheat D genome Aegilops tauschii.</title>
        <authorList>
            <person name="Luo M.C."/>
            <person name="Gu Y.Q."/>
            <person name="Puiu D."/>
            <person name="Wang H."/>
            <person name="Twardziok S.O."/>
            <person name="Deal K.R."/>
            <person name="Huo N."/>
            <person name="Zhu T."/>
            <person name="Wang L."/>
            <person name="Wang Y."/>
            <person name="McGuire P.E."/>
            <person name="Liu S."/>
            <person name="Long H."/>
            <person name="Ramasamy R.K."/>
            <person name="Rodriguez J.C."/>
            <person name="Van S.L."/>
            <person name="Yuan L."/>
            <person name="Wang Z."/>
            <person name="Xia Z."/>
            <person name="Xiao L."/>
            <person name="Anderson O.D."/>
            <person name="Ouyang S."/>
            <person name="Liang Y."/>
            <person name="Zimin A.V."/>
            <person name="Pertea G."/>
            <person name="Qi P."/>
            <person name="Bennetzen J.L."/>
            <person name="Dai X."/>
            <person name="Dawson M.W."/>
            <person name="Muller H.G."/>
            <person name="Kugler K."/>
            <person name="Rivarola-Duarte L."/>
            <person name="Spannagl M."/>
            <person name="Mayer K.F.X."/>
            <person name="Lu F.H."/>
            <person name="Bevan M.W."/>
            <person name="Leroy P."/>
            <person name="Li P."/>
            <person name="You F.M."/>
            <person name="Sun Q."/>
            <person name="Liu Z."/>
            <person name="Lyons E."/>
            <person name="Wicker T."/>
            <person name="Salzberg S.L."/>
            <person name="Devos K.M."/>
            <person name="Dvorak J."/>
        </authorList>
    </citation>
    <scope>NUCLEOTIDE SEQUENCE [LARGE SCALE GENOMIC DNA]</scope>
    <source>
        <strain evidence="3">cv. AL8/78</strain>
    </source>
</reference>
<feature type="domain" description="F-box" evidence="2">
    <location>
        <begin position="47"/>
        <end position="85"/>
    </location>
</feature>
<reference evidence="3" key="5">
    <citation type="journal article" date="2021" name="G3 (Bethesda)">
        <title>Aegilops tauschii genome assembly Aet v5.0 features greater sequence contiguity and improved annotation.</title>
        <authorList>
            <person name="Wang L."/>
            <person name="Zhu T."/>
            <person name="Rodriguez J.C."/>
            <person name="Deal K.R."/>
            <person name="Dubcovsky J."/>
            <person name="McGuire P.E."/>
            <person name="Lux T."/>
            <person name="Spannagl M."/>
            <person name="Mayer K.F.X."/>
            <person name="Baldrich P."/>
            <person name="Meyers B.C."/>
            <person name="Huo N."/>
            <person name="Gu Y.Q."/>
            <person name="Zhou H."/>
            <person name="Devos K.M."/>
            <person name="Bennetzen J.L."/>
            <person name="Unver T."/>
            <person name="Budak H."/>
            <person name="Gulick P.J."/>
            <person name="Galiba G."/>
            <person name="Kalapos B."/>
            <person name="Nelson D.R."/>
            <person name="Li P."/>
            <person name="You F.M."/>
            <person name="Luo M.C."/>
            <person name="Dvorak J."/>
        </authorList>
    </citation>
    <scope>NUCLEOTIDE SEQUENCE [LARGE SCALE GENOMIC DNA]</scope>
    <source>
        <strain evidence="3">cv. AL8/78</strain>
    </source>
</reference>
<dbReference type="PANTHER" id="PTHR32133">
    <property type="entry name" value="OS07G0120400 PROTEIN"/>
    <property type="match status" value="1"/>
</dbReference>
<dbReference type="Gramene" id="AET2Gv20225100.2">
    <property type="protein sequence ID" value="AET2Gv20225100.2"/>
    <property type="gene ID" value="AET2Gv20225100"/>
</dbReference>
<dbReference type="EnsemblPlants" id="AET2Gv20225100.4">
    <property type="protein sequence ID" value="AET2Gv20225100.4"/>
    <property type="gene ID" value="AET2Gv20225100"/>
</dbReference>
<evidence type="ECO:0000313" key="4">
    <source>
        <dbReference type="Proteomes" id="UP000015105"/>
    </source>
</evidence>
<dbReference type="PANTHER" id="PTHR32133:SF134">
    <property type="entry name" value="OS05G0320100 PROTEIN"/>
    <property type="match status" value="1"/>
</dbReference>
<evidence type="ECO:0000313" key="3">
    <source>
        <dbReference type="EnsemblPlants" id="AET2Gv20225100.4"/>
    </source>
</evidence>
<reference evidence="4" key="2">
    <citation type="journal article" date="2017" name="Nat. Plants">
        <title>The Aegilops tauschii genome reveals multiple impacts of transposons.</title>
        <authorList>
            <person name="Zhao G."/>
            <person name="Zou C."/>
            <person name="Li K."/>
            <person name="Wang K."/>
            <person name="Li T."/>
            <person name="Gao L."/>
            <person name="Zhang X."/>
            <person name="Wang H."/>
            <person name="Yang Z."/>
            <person name="Liu X."/>
            <person name="Jiang W."/>
            <person name="Mao L."/>
            <person name="Kong X."/>
            <person name="Jiao Y."/>
            <person name="Jia J."/>
        </authorList>
    </citation>
    <scope>NUCLEOTIDE SEQUENCE [LARGE SCALE GENOMIC DNA]</scope>
    <source>
        <strain evidence="4">cv. AL8/78</strain>
    </source>
</reference>
<proteinExistence type="predicted"/>
<dbReference type="Proteomes" id="UP000015105">
    <property type="component" value="Chromosome 2D"/>
</dbReference>
<dbReference type="InterPro" id="IPR001810">
    <property type="entry name" value="F-box_dom"/>
</dbReference>
<sequence length="278" mass="31113">EMSRRSRSPSASPPGDLGIPFHCPSSPSDDDGSSFPAHTPPLEDDNLLREILVRLPPLPSSLPRAALVCKRWRRLLKDPAFFRRFRAHHRKAPLLGFFAGLCRPIFFTPTLDRPDRIPAERLNRFRASGEGRGHFCCCRHGLALLLGPERPEALVWDPVTGHQRRVPFPPGFHIKRQETLVRHAAMLCTAGGDGDSPFKLVLLRYSHNGILACLYESESGVWGNAVNTATPHEIDPLSHSVLIGNALCWRIDHGAVLEFDTERQSLRVIERPADARRT</sequence>
<dbReference type="SUPFAM" id="SSF81383">
    <property type="entry name" value="F-box domain"/>
    <property type="match status" value="1"/>
</dbReference>
<organism evidence="3 4">
    <name type="scientific">Aegilops tauschii subsp. strangulata</name>
    <name type="common">Goatgrass</name>
    <dbReference type="NCBI Taxonomy" id="200361"/>
    <lineage>
        <taxon>Eukaryota</taxon>
        <taxon>Viridiplantae</taxon>
        <taxon>Streptophyta</taxon>
        <taxon>Embryophyta</taxon>
        <taxon>Tracheophyta</taxon>
        <taxon>Spermatophyta</taxon>
        <taxon>Magnoliopsida</taxon>
        <taxon>Liliopsida</taxon>
        <taxon>Poales</taxon>
        <taxon>Poaceae</taxon>
        <taxon>BOP clade</taxon>
        <taxon>Pooideae</taxon>
        <taxon>Triticodae</taxon>
        <taxon>Triticeae</taxon>
        <taxon>Triticinae</taxon>
        <taxon>Aegilops</taxon>
    </lineage>
</organism>
<name>A0A453AQL4_AEGTS</name>
<dbReference type="AlphaFoldDB" id="A0A453AQL4"/>
<reference evidence="4" key="1">
    <citation type="journal article" date="2014" name="Science">
        <title>Ancient hybridizations among the ancestral genomes of bread wheat.</title>
        <authorList>
            <consortium name="International Wheat Genome Sequencing Consortium,"/>
            <person name="Marcussen T."/>
            <person name="Sandve S.R."/>
            <person name="Heier L."/>
            <person name="Spannagl M."/>
            <person name="Pfeifer M."/>
            <person name="Jakobsen K.S."/>
            <person name="Wulff B.B."/>
            <person name="Steuernagel B."/>
            <person name="Mayer K.F."/>
            <person name="Olsen O.A."/>
        </authorList>
    </citation>
    <scope>NUCLEOTIDE SEQUENCE [LARGE SCALE GENOMIC DNA]</scope>
    <source>
        <strain evidence="4">cv. AL8/78</strain>
    </source>
</reference>
<accession>A0A453AQL4</accession>